<evidence type="ECO:0000256" key="2">
    <source>
        <dbReference type="ARBA" id="ARBA00023172"/>
    </source>
</evidence>
<comment type="caution">
    <text evidence="3">The sequence shown here is derived from an EMBL/GenBank/DDBJ whole genome shotgun (WGS) entry which is preliminary data.</text>
</comment>
<dbReference type="InterPro" id="IPR010998">
    <property type="entry name" value="Integrase_recombinase_N"/>
</dbReference>
<dbReference type="SUPFAM" id="SSF47823">
    <property type="entry name" value="lambda integrase-like, N-terminal domain"/>
    <property type="match status" value="1"/>
</dbReference>
<dbReference type="Gene3D" id="1.10.443.10">
    <property type="entry name" value="Intergrase catalytic core"/>
    <property type="match status" value="1"/>
</dbReference>
<dbReference type="InterPro" id="IPR011010">
    <property type="entry name" value="DNA_brk_join_enz"/>
</dbReference>
<keyword evidence="4" id="KW-1185">Reference proteome</keyword>
<evidence type="ECO:0000313" key="3">
    <source>
        <dbReference type="EMBL" id="MBB3175374.1"/>
    </source>
</evidence>
<dbReference type="SUPFAM" id="SSF56349">
    <property type="entry name" value="DNA breaking-rejoining enzymes"/>
    <property type="match status" value="1"/>
</dbReference>
<dbReference type="InterPro" id="IPR013762">
    <property type="entry name" value="Integrase-like_cat_sf"/>
</dbReference>
<sequence length="255" mass="27547">MIEHTETTKAAYAATWSLFQRWATGAGRCPDAPVSIETLQAYTRAWPPGLGRSGRKLRLAGIAHGHALAGVPWRARDPAIAALLRGADADEAALAQCLACCADDLTGLRDRILLLLHHRAGLTRIQLAALDHADLVWRADGLLIQLRDADGNPSVLPLARHRGDPACLVAALELWLHTARIRYGAVIQRLGAHGWPNGALDRRGVRLLLQAIEQRAAAVTKVLPQGRAPVPGAWRSAAHRKAQRVARQSAAARCR</sequence>
<dbReference type="RefSeq" id="WP_183275534.1">
    <property type="nucleotide sequence ID" value="NZ_JACHXV010000028.1"/>
</dbReference>
<dbReference type="AlphaFoldDB" id="A0A839V4K7"/>
<dbReference type="Proteomes" id="UP000557688">
    <property type="component" value="Unassembled WGS sequence"/>
</dbReference>
<dbReference type="GO" id="GO:0015074">
    <property type="term" value="P:DNA integration"/>
    <property type="evidence" value="ECO:0007669"/>
    <property type="project" value="InterPro"/>
</dbReference>
<dbReference type="EMBL" id="JACHXV010000028">
    <property type="protein sequence ID" value="MBB3175374.1"/>
    <property type="molecule type" value="Genomic_DNA"/>
</dbReference>
<name>A0A839V4K7_9PROT</name>
<gene>
    <name evidence="3" type="ORF">FHR90_003229</name>
</gene>
<organism evidence="3 4">
    <name type="scientific">Endobacter medicaginis</name>
    <dbReference type="NCBI Taxonomy" id="1181271"/>
    <lineage>
        <taxon>Bacteria</taxon>
        <taxon>Pseudomonadati</taxon>
        <taxon>Pseudomonadota</taxon>
        <taxon>Alphaproteobacteria</taxon>
        <taxon>Acetobacterales</taxon>
        <taxon>Acetobacteraceae</taxon>
        <taxon>Endobacter</taxon>
    </lineage>
</organism>
<evidence type="ECO:0000313" key="4">
    <source>
        <dbReference type="Proteomes" id="UP000557688"/>
    </source>
</evidence>
<protein>
    <recommendedName>
        <fullName evidence="5">Tyr recombinase domain-containing protein</fullName>
    </recommendedName>
</protein>
<keyword evidence="1" id="KW-0238">DNA-binding</keyword>
<reference evidence="3 4" key="1">
    <citation type="submission" date="2020-08" db="EMBL/GenBank/DDBJ databases">
        <title>Genomic Encyclopedia of Type Strains, Phase III (KMG-III): the genomes of soil and plant-associated and newly described type strains.</title>
        <authorList>
            <person name="Whitman W."/>
        </authorList>
    </citation>
    <scope>NUCLEOTIDE SEQUENCE [LARGE SCALE GENOMIC DNA]</scope>
    <source>
        <strain evidence="3 4">CECT 8088</strain>
    </source>
</reference>
<dbReference type="GO" id="GO:0006310">
    <property type="term" value="P:DNA recombination"/>
    <property type="evidence" value="ECO:0007669"/>
    <property type="project" value="UniProtKB-KW"/>
</dbReference>
<dbReference type="Gene3D" id="1.10.150.130">
    <property type="match status" value="1"/>
</dbReference>
<evidence type="ECO:0008006" key="5">
    <source>
        <dbReference type="Google" id="ProtNLM"/>
    </source>
</evidence>
<proteinExistence type="predicted"/>
<accession>A0A839V4K7</accession>
<keyword evidence="2" id="KW-0233">DNA recombination</keyword>
<dbReference type="GO" id="GO:0003677">
    <property type="term" value="F:DNA binding"/>
    <property type="evidence" value="ECO:0007669"/>
    <property type="project" value="UniProtKB-KW"/>
</dbReference>
<evidence type="ECO:0000256" key="1">
    <source>
        <dbReference type="ARBA" id="ARBA00023125"/>
    </source>
</evidence>